<evidence type="ECO:0000256" key="1">
    <source>
        <dbReference type="ARBA" id="ARBA00009013"/>
    </source>
</evidence>
<dbReference type="Proteomes" id="UP000245133">
    <property type="component" value="Unassembled WGS sequence"/>
</dbReference>
<dbReference type="CDD" id="cd07043">
    <property type="entry name" value="STAS_anti-anti-sigma_factors"/>
    <property type="match status" value="1"/>
</dbReference>
<feature type="domain" description="STAS" evidence="3">
    <location>
        <begin position="10"/>
        <end position="119"/>
    </location>
</feature>
<dbReference type="InterPro" id="IPR003658">
    <property type="entry name" value="Anti-sigma_ant"/>
</dbReference>
<reference evidence="4 5" key="1">
    <citation type="submission" date="2018-02" db="EMBL/GenBank/DDBJ databases">
        <title>Novel Leptospira species isolated from soil and water in Japan.</title>
        <authorList>
            <person name="Nakao R."/>
            <person name="Masuzawa T."/>
        </authorList>
    </citation>
    <scope>NUCLEOTIDE SEQUENCE [LARGE SCALE GENOMIC DNA]</scope>
    <source>
        <strain evidence="4 5">YH101</strain>
    </source>
</reference>
<dbReference type="EMBL" id="BFBB01000008">
    <property type="protein sequence ID" value="GBF51510.1"/>
    <property type="molecule type" value="Genomic_DNA"/>
</dbReference>
<dbReference type="Pfam" id="PF01740">
    <property type="entry name" value="STAS"/>
    <property type="match status" value="1"/>
</dbReference>
<name>A0A2P2E3N9_9LEPT</name>
<gene>
    <name evidence="4" type="ORF">LPTSP4_30480</name>
</gene>
<dbReference type="NCBIfam" id="TIGR00377">
    <property type="entry name" value="ant_ant_sig"/>
    <property type="match status" value="1"/>
</dbReference>
<evidence type="ECO:0000313" key="5">
    <source>
        <dbReference type="Proteomes" id="UP000245133"/>
    </source>
</evidence>
<organism evidence="4 5">
    <name type="scientific">Leptospira ryugenii</name>
    <dbReference type="NCBI Taxonomy" id="1917863"/>
    <lineage>
        <taxon>Bacteria</taxon>
        <taxon>Pseudomonadati</taxon>
        <taxon>Spirochaetota</taxon>
        <taxon>Spirochaetia</taxon>
        <taxon>Leptospirales</taxon>
        <taxon>Leptospiraceae</taxon>
        <taxon>Leptospira</taxon>
    </lineage>
</organism>
<evidence type="ECO:0000256" key="2">
    <source>
        <dbReference type="RuleBase" id="RU003749"/>
    </source>
</evidence>
<comment type="caution">
    <text evidence="4">The sequence shown here is derived from an EMBL/GenBank/DDBJ whole genome shotgun (WGS) entry which is preliminary data.</text>
</comment>
<dbReference type="GO" id="GO:0043856">
    <property type="term" value="F:anti-sigma factor antagonist activity"/>
    <property type="evidence" value="ECO:0007669"/>
    <property type="project" value="InterPro"/>
</dbReference>
<dbReference type="PROSITE" id="PS50801">
    <property type="entry name" value="STAS"/>
    <property type="match status" value="1"/>
</dbReference>
<dbReference type="InterPro" id="IPR002645">
    <property type="entry name" value="STAS_dom"/>
</dbReference>
<dbReference type="AlphaFoldDB" id="A0A2P2E3N9"/>
<proteinExistence type="inferred from homology"/>
<comment type="similarity">
    <text evidence="1 2">Belongs to the anti-sigma-factor antagonist family.</text>
</comment>
<dbReference type="PANTHER" id="PTHR33495">
    <property type="entry name" value="ANTI-SIGMA FACTOR ANTAGONIST TM_1081-RELATED-RELATED"/>
    <property type="match status" value="1"/>
</dbReference>
<dbReference type="SUPFAM" id="SSF52091">
    <property type="entry name" value="SpoIIaa-like"/>
    <property type="match status" value="1"/>
</dbReference>
<sequence>MIVSVSRRVLEIKTKKIGNHTLVHLNGRLDITHSDEVEAKLAEDVQSGNGDIIINLELISYISSSGIRIFVGMVRELDKQGRKLKLCCITPPVKKVFDVVELLDLFEVFETEQEAVASLSK</sequence>
<dbReference type="Gene3D" id="3.30.750.24">
    <property type="entry name" value="STAS domain"/>
    <property type="match status" value="1"/>
</dbReference>
<evidence type="ECO:0000313" key="4">
    <source>
        <dbReference type="EMBL" id="GBF51510.1"/>
    </source>
</evidence>
<dbReference type="InterPro" id="IPR036513">
    <property type="entry name" value="STAS_dom_sf"/>
</dbReference>
<protein>
    <recommendedName>
        <fullName evidence="2">Anti-sigma factor antagonist</fullName>
    </recommendedName>
</protein>
<evidence type="ECO:0000259" key="3">
    <source>
        <dbReference type="PROSITE" id="PS50801"/>
    </source>
</evidence>
<dbReference type="PANTHER" id="PTHR33495:SF2">
    <property type="entry name" value="ANTI-SIGMA FACTOR ANTAGONIST TM_1081-RELATED"/>
    <property type="match status" value="1"/>
</dbReference>
<keyword evidence="5" id="KW-1185">Reference proteome</keyword>
<accession>A0A2P2E3N9</accession>